<feature type="coiled-coil region" evidence="1">
    <location>
        <begin position="109"/>
        <end position="136"/>
    </location>
</feature>
<feature type="chain" id="PRO_5044659448" evidence="3">
    <location>
        <begin position="24"/>
        <end position="213"/>
    </location>
</feature>
<keyword evidence="1" id="KW-0175">Coiled coil</keyword>
<accession>A0A7M7LLW2</accession>
<dbReference type="EnsemblMetazoa" id="XM_006557760">
    <property type="protein sequence ID" value="XP_006557823"/>
    <property type="gene ID" value="LOC726864"/>
</dbReference>
<gene>
    <name evidence="4" type="primary">726864</name>
    <name evidence="6 7 8" type="synonym">LOC726864</name>
</gene>
<dbReference type="KEGG" id="ame:726864"/>
<reference evidence="6 7" key="2">
    <citation type="submission" date="2025-04" db="UniProtKB">
        <authorList>
            <consortium name="RefSeq"/>
        </authorList>
    </citation>
    <scope>IDENTIFICATION</scope>
    <source>
        <strain evidence="6 7">DH4</strain>
        <tissue evidence="6 7">Whole body</tissue>
    </source>
</reference>
<evidence type="ECO:0000313" key="4">
    <source>
        <dbReference type="EnsemblMetazoa" id="XP_006557823"/>
    </source>
</evidence>
<accession>A0A8B7KRD2</accession>
<dbReference type="RefSeq" id="XP_016772640.1">
    <property type="nucleotide sequence ID" value="XM_016917151.2"/>
</dbReference>
<keyword evidence="3" id="KW-0732">Signal</keyword>
<reference evidence="4" key="1">
    <citation type="submission" date="2021-01" db="UniProtKB">
        <authorList>
            <consortium name="EnsemblMetazoa"/>
        </authorList>
    </citation>
    <scope>IDENTIFICATION</scope>
    <source>
        <strain evidence="4">DH4</strain>
    </source>
</reference>
<dbReference type="EnsemblMetazoa" id="XM_016917151">
    <property type="protein sequence ID" value="XP_016772640"/>
    <property type="gene ID" value="LOC726864"/>
</dbReference>
<evidence type="ECO:0000256" key="2">
    <source>
        <dbReference type="SAM" id="MobiDB-lite"/>
    </source>
</evidence>
<evidence type="ECO:0000256" key="1">
    <source>
        <dbReference type="SAM" id="Coils"/>
    </source>
</evidence>
<dbReference type="RefSeq" id="XP_006557822.1">
    <property type="nucleotide sequence ID" value="XM_006557759.3"/>
</dbReference>
<organism evidence="4">
    <name type="scientific">Apis mellifera</name>
    <name type="common">Honeybee</name>
    <dbReference type="NCBI Taxonomy" id="7460"/>
    <lineage>
        <taxon>Eukaryota</taxon>
        <taxon>Metazoa</taxon>
        <taxon>Ecdysozoa</taxon>
        <taxon>Arthropoda</taxon>
        <taxon>Hexapoda</taxon>
        <taxon>Insecta</taxon>
        <taxon>Pterygota</taxon>
        <taxon>Neoptera</taxon>
        <taxon>Endopterygota</taxon>
        <taxon>Hymenoptera</taxon>
        <taxon>Apocrita</taxon>
        <taxon>Aculeata</taxon>
        <taxon>Apoidea</taxon>
        <taxon>Anthophila</taxon>
        <taxon>Apidae</taxon>
        <taxon>Apis</taxon>
    </lineage>
</organism>
<dbReference type="GeneID" id="726864"/>
<accession>A0A8B6YQZ7</accession>
<accession>A0A7M7GNZ3</accession>
<dbReference type="OrthoDB" id="8188574at2759"/>
<dbReference type="RefSeq" id="XP_006557823.1">
    <property type="nucleotide sequence ID" value="XM_006557760.3"/>
</dbReference>
<dbReference type="EnsemblMetazoa" id="XM_006557759">
    <property type="protein sequence ID" value="XP_006557822"/>
    <property type="gene ID" value="LOC726864"/>
</dbReference>
<evidence type="ECO:0000313" key="7">
    <source>
        <dbReference type="RefSeq" id="XP_006557823.1"/>
    </source>
</evidence>
<evidence type="ECO:0000313" key="8">
    <source>
        <dbReference type="RefSeq" id="XP_016772640.1"/>
    </source>
</evidence>
<evidence type="ECO:0000313" key="5">
    <source>
        <dbReference type="Proteomes" id="UP000005203"/>
    </source>
</evidence>
<feature type="region of interest" description="Disordered" evidence="2">
    <location>
        <begin position="155"/>
        <end position="195"/>
    </location>
</feature>
<evidence type="ECO:0000256" key="3">
    <source>
        <dbReference type="SAM" id="SignalP"/>
    </source>
</evidence>
<feature type="signal peptide" evidence="3">
    <location>
        <begin position="1"/>
        <end position="23"/>
    </location>
</feature>
<keyword evidence="5" id="KW-1185">Reference proteome</keyword>
<dbReference type="OMA" id="EHADFQM"/>
<dbReference type="Proteomes" id="UP000005203">
    <property type="component" value="Linkage group LG16"/>
</dbReference>
<name>A0A7M7GNZ3_APIME</name>
<sequence>MSNITNVLVKLCILMLLYECATCLVIPEELPTILSLIYSNIPPIKKGTDSRIGIGFRLGEHADFQMLFELGPQMETEPIGNTDTKRRRDAMLSAAVKGDLGPLAQAVAKYQLESKLRKELEKLDMMEKKLKVVTSENDNKKTTGNEWLTKWSKEMTKSTEDQASVEHISSEKNKSFVETQRIGRPPELNSNKSTISDLKKLYKSQSAIEEKEN</sequence>
<evidence type="ECO:0000313" key="6">
    <source>
        <dbReference type="RefSeq" id="XP_006557822.1"/>
    </source>
</evidence>
<proteinExistence type="predicted"/>
<dbReference type="AlphaFoldDB" id="A0A7M7GNZ3"/>
<protein>
    <submittedName>
        <fullName evidence="6 7">Uncharacterized protein LOC726864</fullName>
    </submittedName>
</protein>